<dbReference type="Proteomes" id="UP000198935">
    <property type="component" value="Unassembled WGS sequence"/>
</dbReference>
<dbReference type="PROSITE" id="PS51099">
    <property type="entry name" value="PTS_EIIB_TYPE_2"/>
    <property type="match status" value="1"/>
</dbReference>
<dbReference type="InterPro" id="IPR036390">
    <property type="entry name" value="WH_DNA-bd_sf"/>
</dbReference>
<dbReference type="InterPro" id="IPR002178">
    <property type="entry name" value="PTS_EIIA_type-2_dom"/>
</dbReference>
<dbReference type="InterPro" id="IPR013011">
    <property type="entry name" value="PTS_EIIB_2"/>
</dbReference>
<dbReference type="Pfam" id="PF00359">
    <property type="entry name" value="PTS_EIIA_2"/>
    <property type="match status" value="1"/>
</dbReference>
<dbReference type="InterPro" id="IPR036388">
    <property type="entry name" value="WH-like_DNA-bd_sf"/>
</dbReference>
<dbReference type="InterPro" id="IPR016152">
    <property type="entry name" value="PTrfase/Anion_transptr"/>
</dbReference>
<keyword evidence="1" id="KW-0808">Transferase</keyword>
<dbReference type="InterPro" id="IPR050661">
    <property type="entry name" value="BglG_antiterminators"/>
</dbReference>
<keyword evidence="7" id="KW-1185">Reference proteome</keyword>
<dbReference type="Pfam" id="PF08279">
    <property type="entry name" value="HTH_11"/>
    <property type="match status" value="1"/>
</dbReference>
<protein>
    <submittedName>
        <fullName evidence="6">Transcriptional antiterminator</fullName>
    </submittedName>
</protein>
<dbReference type="SUPFAM" id="SSF63520">
    <property type="entry name" value="PTS-regulatory domain, PRD"/>
    <property type="match status" value="2"/>
</dbReference>
<accession>A0A1H3UEZ6</accession>
<dbReference type="InterPro" id="IPR036634">
    <property type="entry name" value="PRD_sf"/>
</dbReference>
<evidence type="ECO:0000313" key="7">
    <source>
        <dbReference type="Proteomes" id="UP000198935"/>
    </source>
</evidence>
<dbReference type="SUPFAM" id="SSF46785">
    <property type="entry name" value="Winged helix' DNA-binding domain"/>
    <property type="match status" value="1"/>
</dbReference>
<feature type="domain" description="PRD" evidence="5">
    <location>
        <begin position="290"/>
        <end position="397"/>
    </location>
</feature>
<gene>
    <name evidence="6" type="ORF">SAMN05421736_12086</name>
</gene>
<dbReference type="SUPFAM" id="SSF55804">
    <property type="entry name" value="Phoshotransferase/anion transport protein"/>
    <property type="match status" value="1"/>
</dbReference>
<dbReference type="GO" id="GO:0008982">
    <property type="term" value="F:protein-N(PI)-phosphohistidine-sugar phosphotransferase activity"/>
    <property type="evidence" value="ECO:0007669"/>
    <property type="project" value="InterPro"/>
</dbReference>
<dbReference type="Gene3D" id="1.10.1790.10">
    <property type="entry name" value="PRD domain"/>
    <property type="match status" value="2"/>
</dbReference>
<proteinExistence type="predicted"/>
<dbReference type="CDD" id="cd00211">
    <property type="entry name" value="PTS_IIA_fru"/>
    <property type="match status" value="1"/>
</dbReference>
<evidence type="ECO:0000259" key="5">
    <source>
        <dbReference type="PROSITE" id="PS51372"/>
    </source>
</evidence>
<evidence type="ECO:0000259" key="4">
    <source>
        <dbReference type="PROSITE" id="PS51099"/>
    </source>
</evidence>
<dbReference type="InterPro" id="IPR036095">
    <property type="entry name" value="PTS_EIIB-like_sf"/>
</dbReference>
<organism evidence="6 7">
    <name type="scientific">Evansella caseinilytica</name>
    <dbReference type="NCBI Taxonomy" id="1503961"/>
    <lineage>
        <taxon>Bacteria</taxon>
        <taxon>Bacillati</taxon>
        <taxon>Bacillota</taxon>
        <taxon>Bacilli</taxon>
        <taxon>Bacillales</taxon>
        <taxon>Bacillaceae</taxon>
        <taxon>Evansella</taxon>
    </lineage>
</organism>
<feature type="domain" description="PRD" evidence="5">
    <location>
        <begin position="180"/>
        <end position="285"/>
    </location>
</feature>
<dbReference type="Pfam" id="PF00874">
    <property type="entry name" value="PRD"/>
    <property type="match status" value="2"/>
</dbReference>
<name>A0A1H3UEZ6_9BACI</name>
<evidence type="ECO:0000256" key="1">
    <source>
        <dbReference type="ARBA" id="ARBA00022679"/>
    </source>
</evidence>
<dbReference type="CDD" id="cd05568">
    <property type="entry name" value="PTS_IIB_bgl_like"/>
    <property type="match status" value="1"/>
</dbReference>
<evidence type="ECO:0000256" key="2">
    <source>
        <dbReference type="ARBA" id="ARBA00022737"/>
    </source>
</evidence>
<sequence>MNQRQNELIRFLLLRQNETVQIKELAKQVGCAEKTIRNDLDRLEAFLAEQSTAFLVRKPGLGIAVNISEEERVKLLGTFFAIEHKQQDERLLEIAYELLTSQKAITLQAWAARYYVSKAVIKSDLEAIAGWLQQYRLTLVSKQRLGHVIEGAELHKRNALARLPELIPSLSHTKNVVLDLFMPHEISLVRKTLKDMQRNFSLRFADVVLESLEVHALIMIKRVRQQAIVFVHESEKAATYEQIEYTYARDFFHRLQEALRLRFPEEELVYFTWHLMSSKRLDEQLEKNIQYNEEVLKNVNDIIHKMSKLTLYHFEDDALLANGLALHMHAASNRMKYGFPITNPLLQQIKRMYPYLFNMVILTFEELHSTLQWDIPENEAAYIVLHFQAAIERMEGRRGGKKKALIVCHMGVGMSHLLEAKVTQHYETIDVVACVSQADMPQFLKKHDVDFIISTVPVENAQVDHIVISPLFSQQDKQALNHFVETLDKKRGTVGNGIVPFLHKDLVFFDVQKEHRFQVVAMLAESLHAQGYVSQDFIHSSVNRERKSATGVGGGVAIPHGDPAFIRQSALAVAIIKKPLLWGSEEVSLVFLLAMSKEQQHAHKDIIARIAALTEAPLVVHKLTASNDFDMFMSILVNDKN</sequence>
<dbReference type="GO" id="GO:0009401">
    <property type="term" value="P:phosphoenolpyruvate-dependent sugar phosphotransferase system"/>
    <property type="evidence" value="ECO:0007669"/>
    <property type="project" value="InterPro"/>
</dbReference>
<feature type="domain" description="PTS EIIB type-2" evidence="4">
    <location>
        <begin position="402"/>
        <end position="492"/>
    </location>
</feature>
<dbReference type="AlphaFoldDB" id="A0A1H3UEZ6"/>
<dbReference type="PROSITE" id="PS00372">
    <property type="entry name" value="PTS_EIIA_TYPE_2_HIS"/>
    <property type="match status" value="1"/>
</dbReference>
<dbReference type="PANTHER" id="PTHR30185:SF12">
    <property type="entry name" value="TRANSCRIPTIONAL REGULATOR MANR"/>
    <property type="match status" value="1"/>
</dbReference>
<dbReference type="PROSITE" id="PS51094">
    <property type="entry name" value="PTS_EIIA_TYPE_2"/>
    <property type="match status" value="1"/>
</dbReference>
<dbReference type="Gene3D" id="3.40.50.2300">
    <property type="match status" value="1"/>
</dbReference>
<dbReference type="OrthoDB" id="3175596at2"/>
<dbReference type="Gene3D" id="3.40.930.10">
    <property type="entry name" value="Mannitol-specific EII, Chain A"/>
    <property type="match status" value="1"/>
</dbReference>
<dbReference type="SUPFAM" id="SSF52794">
    <property type="entry name" value="PTS system IIB component-like"/>
    <property type="match status" value="1"/>
</dbReference>
<dbReference type="STRING" id="1503961.SAMN05421736_12086"/>
<dbReference type="InterPro" id="IPR013196">
    <property type="entry name" value="HTH_11"/>
</dbReference>
<dbReference type="GO" id="GO:0006355">
    <property type="term" value="P:regulation of DNA-templated transcription"/>
    <property type="evidence" value="ECO:0007669"/>
    <property type="project" value="InterPro"/>
</dbReference>
<reference evidence="7" key="1">
    <citation type="submission" date="2016-10" db="EMBL/GenBank/DDBJ databases">
        <authorList>
            <person name="Varghese N."/>
            <person name="Submissions S."/>
        </authorList>
    </citation>
    <scope>NUCLEOTIDE SEQUENCE [LARGE SCALE GENOMIC DNA]</scope>
    <source>
        <strain evidence="7">SP</strain>
    </source>
</reference>
<dbReference type="PROSITE" id="PS51372">
    <property type="entry name" value="PRD_2"/>
    <property type="match status" value="2"/>
</dbReference>
<evidence type="ECO:0000313" key="6">
    <source>
        <dbReference type="EMBL" id="SDZ60621.1"/>
    </source>
</evidence>
<feature type="domain" description="PTS EIIA type-2" evidence="3">
    <location>
        <begin position="500"/>
        <end position="639"/>
    </location>
</feature>
<keyword evidence="2" id="KW-0677">Repeat</keyword>
<dbReference type="PANTHER" id="PTHR30185">
    <property type="entry name" value="CRYPTIC BETA-GLUCOSIDE BGL OPERON ANTITERMINATOR"/>
    <property type="match status" value="1"/>
</dbReference>
<dbReference type="EMBL" id="FNPI01000020">
    <property type="protein sequence ID" value="SDZ60621.1"/>
    <property type="molecule type" value="Genomic_DNA"/>
</dbReference>
<evidence type="ECO:0000259" key="3">
    <source>
        <dbReference type="PROSITE" id="PS51094"/>
    </source>
</evidence>
<dbReference type="InterPro" id="IPR011608">
    <property type="entry name" value="PRD"/>
</dbReference>
<dbReference type="Gene3D" id="1.10.10.10">
    <property type="entry name" value="Winged helix-like DNA-binding domain superfamily/Winged helix DNA-binding domain"/>
    <property type="match status" value="2"/>
</dbReference>